<dbReference type="InterPro" id="IPR036956">
    <property type="entry name" value="Impact_N_sf"/>
</dbReference>
<keyword evidence="5" id="KW-1185">Reference proteome</keyword>
<dbReference type="Proteomes" id="UP000562929">
    <property type="component" value="Unassembled WGS sequence"/>
</dbReference>
<dbReference type="InterPro" id="IPR001498">
    <property type="entry name" value="Impact_N"/>
</dbReference>
<gene>
    <name evidence="4" type="ORF">GQ602_005833</name>
</gene>
<dbReference type="InterPro" id="IPR023582">
    <property type="entry name" value="Impact"/>
</dbReference>
<dbReference type="PANTHER" id="PTHR16301">
    <property type="entry name" value="IMPACT-RELATED"/>
    <property type="match status" value="1"/>
</dbReference>
<name>A0A8H4Q429_9HYPO</name>
<dbReference type="PANTHER" id="PTHR16301:SF25">
    <property type="entry name" value="PROTEIN IMPACT"/>
    <property type="match status" value="1"/>
</dbReference>
<sequence length="213" mass="22581">MTDELADEVEAINSIYGPETLAPDPDSDAATTRDGPGSGPDGSKRYILTLPGAGASKLRLRFPASYPFGAEAPTVVACVSVDHGIDHLDDGWILSDPITERKSTFLAQAHQAKTPTEAQSLISALLSHRPQSSATHNITAYRVRTATALYQDSDDDGEAAAGRRLLRLLQLCGACDVVVVVSRWFGGVKLGPRRFALVNSVARGALVRGGWVG</sequence>
<dbReference type="GO" id="GO:0006446">
    <property type="term" value="P:regulation of translational initiation"/>
    <property type="evidence" value="ECO:0007669"/>
    <property type="project" value="TreeGrafter"/>
</dbReference>
<dbReference type="InterPro" id="IPR020568">
    <property type="entry name" value="Ribosomal_Su5_D2-typ_SF"/>
</dbReference>
<comment type="caution">
    <text evidence="4">The sequence shown here is derived from an EMBL/GenBank/DDBJ whole genome shotgun (WGS) entry which is preliminary data.</text>
</comment>
<dbReference type="GO" id="GO:0140469">
    <property type="term" value="P:GCN2-mediated signaling"/>
    <property type="evidence" value="ECO:0007669"/>
    <property type="project" value="TreeGrafter"/>
</dbReference>
<dbReference type="AlphaFoldDB" id="A0A8H4Q429"/>
<evidence type="ECO:0000256" key="2">
    <source>
        <dbReference type="SAM" id="MobiDB-lite"/>
    </source>
</evidence>
<dbReference type="EMBL" id="JAACLJ010000006">
    <property type="protein sequence ID" value="KAF4584460.1"/>
    <property type="molecule type" value="Genomic_DNA"/>
</dbReference>
<evidence type="ECO:0000259" key="3">
    <source>
        <dbReference type="Pfam" id="PF01205"/>
    </source>
</evidence>
<evidence type="ECO:0000256" key="1">
    <source>
        <dbReference type="ARBA" id="ARBA00007665"/>
    </source>
</evidence>
<dbReference type="SUPFAM" id="SSF54211">
    <property type="entry name" value="Ribosomal protein S5 domain 2-like"/>
    <property type="match status" value="1"/>
</dbReference>
<comment type="similarity">
    <text evidence="1">Belongs to the IMPACT family.</text>
</comment>
<evidence type="ECO:0000313" key="5">
    <source>
        <dbReference type="Proteomes" id="UP000562929"/>
    </source>
</evidence>
<proteinExistence type="inferred from homology"/>
<reference evidence="4 5" key="1">
    <citation type="journal article" date="2020" name="G3 (Bethesda)">
        <title>Genetic Underpinnings of Host Manipulation by Ophiocordyceps as Revealed by Comparative Transcriptomics.</title>
        <authorList>
            <person name="Will I."/>
            <person name="Das B."/>
            <person name="Trinh T."/>
            <person name="Brachmann A."/>
            <person name="Ohm R.A."/>
            <person name="de Bekker C."/>
        </authorList>
    </citation>
    <scope>NUCLEOTIDE SEQUENCE [LARGE SCALE GENOMIC DNA]</scope>
    <source>
        <strain evidence="4 5">EC05</strain>
    </source>
</reference>
<organism evidence="4 5">
    <name type="scientific">Ophiocordyceps camponoti-floridani</name>
    <dbReference type="NCBI Taxonomy" id="2030778"/>
    <lineage>
        <taxon>Eukaryota</taxon>
        <taxon>Fungi</taxon>
        <taxon>Dikarya</taxon>
        <taxon>Ascomycota</taxon>
        <taxon>Pezizomycotina</taxon>
        <taxon>Sordariomycetes</taxon>
        <taxon>Hypocreomycetidae</taxon>
        <taxon>Hypocreales</taxon>
        <taxon>Ophiocordycipitaceae</taxon>
        <taxon>Ophiocordyceps</taxon>
    </lineage>
</organism>
<protein>
    <submittedName>
        <fullName evidence="4">RWD domain-containing protein</fullName>
    </submittedName>
</protein>
<dbReference type="Pfam" id="PF01205">
    <property type="entry name" value="Impact_N"/>
    <property type="match status" value="1"/>
</dbReference>
<accession>A0A8H4Q429</accession>
<evidence type="ECO:0000313" key="4">
    <source>
        <dbReference type="EMBL" id="KAF4584460.1"/>
    </source>
</evidence>
<dbReference type="OrthoDB" id="69641at2759"/>
<dbReference type="Gene3D" id="3.30.230.30">
    <property type="entry name" value="Impact, N-terminal domain"/>
    <property type="match status" value="1"/>
</dbReference>
<feature type="domain" description="Impact N-terminal" evidence="3">
    <location>
        <begin position="101"/>
        <end position="206"/>
    </location>
</feature>
<dbReference type="GO" id="GO:0005737">
    <property type="term" value="C:cytoplasm"/>
    <property type="evidence" value="ECO:0007669"/>
    <property type="project" value="TreeGrafter"/>
</dbReference>
<feature type="compositionally biased region" description="Acidic residues" evidence="2">
    <location>
        <begin position="1"/>
        <end position="10"/>
    </location>
</feature>
<feature type="region of interest" description="Disordered" evidence="2">
    <location>
        <begin position="1"/>
        <end position="46"/>
    </location>
</feature>